<keyword evidence="9 10" id="KW-0413">Isomerase</keyword>
<dbReference type="PANTHER" id="PTHR11749">
    <property type="entry name" value="RIBULOSE-5-PHOSPHATE-3-EPIMERASE"/>
    <property type="match status" value="1"/>
</dbReference>
<evidence type="ECO:0000256" key="13">
    <source>
        <dbReference type="PIRSR" id="PIRSR001461-2"/>
    </source>
</evidence>
<comment type="pathway">
    <text evidence="10">Carbohydrate degradation.</text>
</comment>
<feature type="binding site" evidence="14">
    <location>
        <position position="176"/>
    </location>
    <ligand>
        <name>substrate</name>
    </ligand>
</feature>
<protein>
    <recommendedName>
        <fullName evidence="7 10">Ribulose-phosphate 3-epimerase</fullName>
        <ecNumber evidence="7 10">5.1.3.1</ecNumber>
    </recommendedName>
</protein>
<dbReference type="GO" id="GO:0006098">
    <property type="term" value="P:pentose-phosphate shunt"/>
    <property type="evidence" value="ECO:0007669"/>
    <property type="project" value="UniProtKB-UniRule"/>
</dbReference>
<keyword evidence="8 10" id="KW-0479">Metal-binding</keyword>
<keyword evidence="13" id="KW-0464">Manganese</keyword>
<organism evidence="15 16">
    <name type="scientific">Petrocella atlantisensis</name>
    <dbReference type="NCBI Taxonomy" id="2173034"/>
    <lineage>
        <taxon>Bacteria</taxon>
        <taxon>Bacillati</taxon>
        <taxon>Bacillota</taxon>
        <taxon>Clostridia</taxon>
        <taxon>Lachnospirales</taxon>
        <taxon>Vallitaleaceae</taxon>
        <taxon>Petrocella</taxon>
    </lineage>
</organism>
<dbReference type="InterPro" id="IPR013785">
    <property type="entry name" value="Aldolase_TIM"/>
</dbReference>
<reference evidence="15 16" key="1">
    <citation type="submission" date="2018-09" db="EMBL/GenBank/DDBJ databases">
        <authorList>
            <person name="Postec A."/>
        </authorList>
    </citation>
    <scope>NUCLEOTIDE SEQUENCE [LARGE SCALE GENOMIC DNA]</scope>
    <source>
        <strain evidence="15">70B-A</strain>
    </source>
</reference>
<dbReference type="InterPro" id="IPR026019">
    <property type="entry name" value="Ribul_P_3_epim"/>
</dbReference>
<dbReference type="GO" id="GO:0004750">
    <property type="term" value="F:D-ribulose-phosphate 3-epimerase activity"/>
    <property type="evidence" value="ECO:0007669"/>
    <property type="project" value="UniProtKB-UniRule"/>
</dbReference>
<dbReference type="GO" id="GO:0005737">
    <property type="term" value="C:cytoplasm"/>
    <property type="evidence" value="ECO:0007669"/>
    <property type="project" value="UniProtKB-ARBA"/>
</dbReference>
<feature type="binding site" evidence="10 13">
    <location>
        <position position="174"/>
    </location>
    <ligand>
        <name>a divalent metal cation</name>
        <dbReference type="ChEBI" id="CHEBI:60240"/>
    </ligand>
</feature>
<comment type="cofactor">
    <cofactor evidence="2">
        <name>Mn(2+)</name>
        <dbReference type="ChEBI" id="CHEBI:29035"/>
    </cofactor>
</comment>
<comment type="cofactor">
    <cofactor evidence="10 13">
        <name>a divalent metal cation</name>
        <dbReference type="ChEBI" id="CHEBI:60240"/>
    </cofactor>
    <text evidence="10 13">Binds 1 divalent metal cation per subunit.</text>
</comment>
<feature type="binding site" evidence="10 14">
    <location>
        <position position="65"/>
    </location>
    <ligand>
        <name>substrate</name>
    </ligand>
</feature>
<accession>A0A3P7PRQ2</accession>
<evidence type="ECO:0000256" key="3">
    <source>
        <dbReference type="ARBA" id="ARBA00001941"/>
    </source>
</evidence>
<dbReference type="PROSITE" id="PS01086">
    <property type="entry name" value="RIBUL_P_3_EPIMER_2"/>
    <property type="match status" value="1"/>
</dbReference>
<comment type="catalytic activity">
    <reaction evidence="1 10 11">
        <text>D-ribulose 5-phosphate = D-xylulose 5-phosphate</text>
        <dbReference type="Rhea" id="RHEA:13677"/>
        <dbReference type="ChEBI" id="CHEBI:57737"/>
        <dbReference type="ChEBI" id="CHEBI:58121"/>
        <dbReference type="EC" id="5.1.3.1"/>
    </reaction>
</comment>
<feature type="binding site" evidence="10 13">
    <location>
        <position position="65"/>
    </location>
    <ligand>
        <name>a divalent metal cation</name>
        <dbReference type="ChEBI" id="CHEBI:60240"/>
    </ligand>
</feature>
<evidence type="ECO:0000313" key="16">
    <source>
        <dbReference type="Proteomes" id="UP000279029"/>
    </source>
</evidence>
<evidence type="ECO:0000313" key="15">
    <source>
        <dbReference type="EMBL" id="VDN45871.1"/>
    </source>
</evidence>
<evidence type="ECO:0000256" key="14">
    <source>
        <dbReference type="PIRSR" id="PIRSR001461-3"/>
    </source>
</evidence>
<feature type="binding site" evidence="10 13">
    <location>
        <position position="32"/>
    </location>
    <ligand>
        <name>a divalent metal cation</name>
        <dbReference type="ChEBI" id="CHEBI:60240"/>
    </ligand>
</feature>
<dbReference type="GO" id="GO:0046872">
    <property type="term" value="F:metal ion binding"/>
    <property type="evidence" value="ECO:0007669"/>
    <property type="project" value="UniProtKB-UniRule"/>
</dbReference>
<evidence type="ECO:0000256" key="1">
    <source>
        <dbReference type="ARBA" id="ARBA00001782"/>
    </source>
</evidence>
<evidence type="ECO:0000256" key="4">
    <source>
        <dbReference type="ARBA" id="ARBA00001947"/>
    </source>
</evidence>
<evidence type="ECO:0000256" key="12">
    <source>
        <dbReference type="PIRSR" id="PIRSR001461-1"/>
    </source>
</evidence>
<dbReference type="EMBL" id="LR130778">
    <property type="protein sequence ID" value="VDN45871.1"/>
    <property type="molecule type" value="Genomic_DNA"/>
</dbReference>
<dbReference type="HAMAP" id="MF_02227">
    <property type="entry name" value="RPE"/>
    <property type="match status" value="1"/>
</dbReference>
<proteinExistence type="inferred from homology"/>
<comment type="cofactor">
    <cofactor evidence="4">
        <name>Zn(2+)</name>
        <dbReference type="ChEBI" id="CHEBI:29105"/>
    </cofactor>
</comment>
<feature type="active site" description="Proton donor" evidence="10 12">
    <location>
        <position position="174"/>
    </location>
</feature>
<feature type="binding site" evidence="10 14">
    <location>
        <begin position="141"/>
        <end position="144"/>
    </location>
    <ligand>
        <name>substrate</name>
    </ligand>
</feature>
<keyword evidence="10 11" id="KW-0119">Carbohydrate metabolism</keyword>
<feature type="active site" description="Proton acceptor" evidence="10 12">
    <location>
        <position position="34"/>
    </location>
</feature>
<dbReference type="PROSITE" id="PS01085">
    <property type="entry name" value="RIBUL_P_3_EPIMER_1"/>
    <property type="match status" value="1"/>
</dbReference>
<comment type="cofactor">
    <cofactor evidence="3">
        <name>Co(2+)</name>
        <dbReference type="ChEBI" id="CHEBI:48828"/>
    </cofactor>
</comment>
<comment type="similarity">
    <text evidence="6 10 11">Belongs to the ribulose-phosphate 3-epimerase family.</text>
</comment>
<keyword evidence="13" id="KW-0170">Cobalt</keyword>
<gene>
    <name evidence="10 15" type="primary">rpe</name>
    <name evidence="15" type="ORF">PATL70BA_0034</name>
</gene>
<evidence type="ECO:0000256" key="5">
    <source>
        <dbReference type="ARBA" id="ARBA00001954"/>
    </source>
</evidence>
<dbReference type="Pfam" id="PF00834">
    <property type="entry name" value="Ribul_P_3_epim"/>
    <property type="match status" value="1"/>
</dbReference>
<dbReference type="AlphaFoldDB" id="A0A3P7PRQ2"/>
<dbReference type="InterPro" id="IPR011060">
    <property type="entry name" value="RibuloseP-bd_barrel"/>
</dbReference>
<evidence type="ECO:0000256" key="6">
    <source>
        <dbReference type="ARBA" id="ARBA00009541"/>
    </source>
</evidence>
<dbReference type="KEGG" id="cbar:PATL70BA_0034"/>
<dbReference type="Gene3D" id="3.20.20.70">
    <property type="entry name" value="Aldolase class I"/>
    <property type="match status" value="1"/>
</dbReference>
<dbReference type="SUPFAM" id="SSF51366">
    <property type="entry name" value="Ribulose-phoshate binding barrel"/>
    <property type="match status" value="1"/>
</dbReference>
<keyword evidence="16" id="KW-1185">Reference proteome</keyword>
<dbReference type="RefSeq" id="WP_125135466.1">
    <property type="nucleotide sequence ID" value="NZ_LR130778.1"/>
</dbReference>
<feature type="binding site" evidence="10 14">
    <location>
        <position position="7"/>
    </location>
    <ligand>
        <name>substrate</name>
    </ligand>
</feature>
<feature type="binding site" evidence="10 14">
    <location>
        <begin position="196"/>
        <end position="197"/>
    </location>
    <ligand>
        <name>substrate</name>
    </ligand>
</feature>
<evidence type="ECO:0000256" key="9">
    <source>
        <dbReference type="ARBA" id="ARBA00023235"/>
    </source>
</evidence>
<evidence type="ECO:0000256" key="8">
    <source>
        <dbReference type="ARBA" id="ARBA00022723"/>
    </source>
</evidence>
<keyword evidence="13" id="KW-0862">Zinc</keyword>
<sequence>MNLLAPSILSADFSKLGEEIETVISAGADYIHVDVMDGHYVPNISLGPPVIKSIRQSTKSFLDVHLMITEPLRYIEAFAKAGSDMITFHQEAASDVTETIKAIKSYGIKVGLTINPNTSVSVLDPYLKDVDMILIMSVEPGFGGQSFMPSTLDKVRYLVEQRKALNLNFDIEMDGGLSFDNIEEVAKAGVNVFVMGSSIYAMEDVASVTRAYKKRLKALESTV</sequence>
<evidence type="ECO:0000256" key="10">
    <source>
        <dbReference type="HAMAP-Rule" id="MF_02227"/>
    </source>
</evidence>
<dbReference type="NCBIfam" id="NF004076">
    <property type="entry name" value="PRK05581.1-4"/>
    <property type="match status" value="1"/>
</dbReference>
<dbReference type="EC" id="5.1.3.1" evidence="7 10"/>
<dbReference type="OrthoDB" id="1645589at2"/>
<comment type="cofactor">
    <cofactor evidence="5">
        <name>Fe(2+)</name>
        <dbReference type="ChEBI" id="CHEBI:29033"/>
    </cofactor>
</comment>
<feature type="binding site" evidence="10 13">
    <location>
        <position position="34"/>
    </location>
    <ligand>
        <name>a divalent metal cation</name>
        <dbReference type="ChEBI" id="CHEBI:60240"/>
    </ligand>
</feature>
<name>A0A3P7PRQ2_9FIRM</name>
<dbReference type="GO" id="GO:0019323">
    <property type="term" value="P:pentose catabolic process"/>
    <property type="evidence" value="ECO:0007669"/>
    <property type="project" value="UniProtKB-UniRule"/>
</dbReference>
<dbReference type="Proteomes" id="UP000279029">
    <property type="component" value="Chromosome"/>
</dbReference>
<dbReference type="InterPro" id="IPR000056">
    <property type="entry name" value="Ribul_P_3_epim-like"/>
</dbReference>
<feature type="binding site" evidence="10">
    <location>
        <begin position="174"/>
        <end position="176"/>
    </location>
    <ligand>
        <name>substrate</name>
    </ligand>
</feature>
<evidence type="ECO:0000256" key="11">
    <source>
        <dbReference type="PIRNR" id="PIRNR001461"/>
    </source>
</evidence>
<evidence type="ECO:0000256" key="2">
    <source>
        <dbReference type="ARBA" id="ARBA00001936"/>
    </source>
</evidence>
<dbReference type="PIRSF" id="PIRSF001461">
    <property type="entry name" value="RPE"/>
    <property type="match status" value="1"/>
</dbReference>
<dbReference type="CDD" id="cd00429">
    <property type="entry name" value="RPE"/>
    <property type="match status" value="1"/>
</dbReference>
<evidence type="ECO:0000256" key="7">
    <source>
        <dbReference type="ARBA" id="ARBA00013188"/>
    </source>
</evidence>
<comment type="function">
    <text evidence="10">Catalyzes the reversible epimerization of D-ribulose 5-phosphate to D-xylulose 5-phosphate.</text>
</comment>
<dbReference type="NCBIfam" id="TIGR01163">
    <property type="entry name" value="rpe"/>
    <property type="match status" value="1"/>
</dbReference>
<dbReference type="FunFam" id="3.20.20.70:FF:000004">
    <property type="entry name" value="Ribulose-phosphate 3-epimerase"/>
    <property type="match status" value="1"/>
</dbReference>